<reference evidence="3" key="1">
    <citation type="submission" date="2013-11" db="EMBL/GenBank/DDBJ databases">
        <authorList>
            <person name="Hoang H.T."/>
            <person name="Killian M.L."/>
            <person name="Madson D.M."/>
            <person name="Arruda P.H.E."/>
            <person name="Sun D."/>
            <person name="Schwartz K.J."/>
            <person name="Yoon K."/>
        </authorList>
    </citation>
    <scope>NUCLEOTIDE SEQUENCE [LARGE SCALE GENOMIC DNA]</scope>
    <source>
        <strain evidence="3">CDK2</strain>
    </source>
</reference>
<gene>
    <name evidence="2" type="ORF">SY89_02404</name>
</gene>
<dbReference type="EMBL" id="LGUC01000001">
    <property type="protein sequence ID" value="KPN31655.1"/>
    <property type="molecule type" value="Genomic_DNA"/>
</dbReference>
<protein>
    <submittedName>
        <fullName evidence="2">Uncharacterized protein</fullName>
    </submittedName>
</protein>
<evidence type="ECO:0000256" key="1">
    <source>
        <dbReference type="SAM" id="MobiDB-lite"/>
    </source>
</evidence>
<organism evidence="2 3">
    <name type="scientific">Halolamina pelagica</name>
    <dbReference type="NCBI Taxonomy" id="699431"/>
    <lineage>
        <taxon>Archaea</taxon>
        <taxon>Methanobacteriati</taxon>
        <taxon>Methanobacteriota</taxon>
        <taxon>Stenosarchaea group</taxon>
        <taxon>Halobacteria</taxon>
        <taxon>Halobacteriales</taxon>
        <taxon>Haloferacaceae</taxon>
    </lineage>
</organism>
<feature type="compositionally biased region" description="Low complexity" evidence="1">
    <location>
        <begin position="272"/>
        <end position="294"/>
    </location>
</feature>
<dbReference type="AlphaFoldDB" id="A0A0P7GS25"/>
<dbReference type="RefSeq" id="WP_054584179.1">
    <property type="nucleotide sequence ID" value="NZ_LGUC01000001.1"/>
</dbReference>
<dbReference type="OrthoDB" id="242565at2157"/>
<feature type="region of interest" description="Disordered" evidence="1">
    <location>
        <begin position="270"/>
        <end position="294"/>
    </location>
</feature>
<keyword evidence="3" id="KW-1185">Reference proteome</keyword>
<accession>A0A0P7GS25</accession>
<sequence>MLAVALLGVVVAGPPLTGWGDPGPSPITAANVTPDEAAGGAIDAESPTATAMPGLSPGVTRAGVVDPVALAEAHVAGVRNRSRTVSWELTSTADATTVRNATARIANATQYQRRTLIVHPTDNGTSRVVDENYAGGDGVFRRISFPNETRYARYDLGAYPATEIDAGVETYLYRYFLGADAVVTCAIEYDTDCPTYRVEIDGETPAALPEEVEEYEALLIVSDRGVITTIRASYTLPDRDDDGEREQVRFALDYQFEDVDVTAPAWLPEARNATATGTTTGTATPTENATATES</sequence>
<proteinExistence type="predicted"/>
<name>A0A0P7GS25_9EURY</name>
<evidence type="ECO:0000313" key="2">
    <source>
        <dbReference type="EMBL" id="KPN31655.1"/>
    </source>
</evidence>
<comment type="caution">
    <text evidence="2">The sequence shown here is derived from an EMBL/GenBank/DDBJ whole genome shotgun (WGS) entry which is preliminary data.</text>
</comment>
<evidence type="ECO:0000313" key="3">
    <source>
        <dbReference type="Proteomes" id="UP000050535"/>
    </source>
</evidence>
<dbReference type="STRING" id="699431.SY89_02404"/>
<dbReference type="Proteomes" id="UP000050535">
    <property type="component" value="Unassembled WGS sequence"/>
</dbReference>